<sequence length="379" mass="41207">MHYMKRDHWAGKPISPISIARGMTITQLVDDVFDGMGYNAKRLAEACHLFKTMIDDNSTVCLTLAGAMSPVGLGGGIIKMIENGFIDWIVTTGANTYHDMHFAYGLPVHQGDFTADDNELAENDVVRIYDVFIDMERTLIAQDKIIQTLTRKAIEKNQLPEKYSTACYYKMLGNGVLETSKHPERSFIASAAKHDVPVFVPAFADSSVGMGTSYLPIIACAKSGSKKLASQDFVDPSPTMDALESAAIVHHSMINNVPRGVLEVGGGVPKNFLQQTAPMISQILGIECPGENYVIQVTVDRPDSGGLSGATINEGKSWGKIPKAGEGNVVPYLDSTVGVPIIFAYALENCKPRKPKRFGRILPDITQELVEAAITKVEK</sequence>
<dbReference type="GO" id="GO:0005737">
    <property type="term" value="C:cytoplasm"/>
    <property type="evidence" value="ECO:0007669"/>
    <property type="project" value="TreeGrafter"/>
</dbReference>
<evidence type="ECO:0000256" key="1">
    <source>
        <dbReference type="ARBA" id="ARBA00009892"/>
    </source>
</evidence>
<dbReference type="Proteomes" id="UP000218615">
    <property type="component" value="Unassembled WGS sequence"/>
</dbReference>
<dbReference type="SUPFAM" id="SSF52467">
    <property type="entry name" value="DHS-like NAD/FAD-binding domain"/>
    <property type="match status" value="1"/>
</dbReference>
<dbReference type="InterPro" id="IPR029035">
    <property type="entry name" value="DHS-like_NAD/FAD-binding_dom"/>
</dbReference>
<evidence type="ECO:0000313" key="4">
    <source>
        <dbReference type="Proteomes" id="UP000218615"/>
    </source>
</evidence>
<dbReference type="InterPro" id="IPR036982">
    <property type="entry name" value="Deoxyhypusine_synthase_sf"/>
</dbReference>
<evidence type="ECO:0000313" key="3">
    <source>
        <dbReference type="EMBL" id="SNQ62656.1"/>
    </source>
</evidence>
<dbReference type="PANTHER" id="PTHR11703:SF2">
    <property type="entry name" value="DEOXYHYPUSINE SYNTHASE-LIKE PROTEIN"/>
    <property type="match status" value="1"/>
</dbReference>
<proteinExistence type="inferred from homology"/>
<organism evidence="3 4">
    <name type="scientific">Candidatus Methanoperedens nitratireducens</name>
    <dbReference type="NCBI Taxonomy" id="1392998"/>
    <lineage>
        <taxon>Archaea</taxon>
        <taxon>Methanobacteriati</taxon>
        <taxon>Methanobacteriota</taxon>
        <taxon>Stenosarchaea group</taxon>
        <taxon>Methanomicrobia</taxon>
        <taxon>Methanosarcinales</taxon>
        <taxon>ANME-2 cluster</taxon>
        <taxon>Candidatus Methanoperedentaceae</taxon>
        <taxon>Candidatus Methanoperedens</taxon>
    </lineage>
</organism>
<protein>
    <submittedName>
        <fullName evidence="3">Putative deoxyhypusine synthase</fullName>
    </submittedName>
</protein>
<dbReference type="InterPro" id="IPR002773">
    <property type="entry name" value="Deoxyhypusine_synthase"/>
</dbReference>
<gene>
    <name evidence="3" type="ORF">MNV_800007</name>
</gene>
<dbReference type="GO" id="GO:0034038">
    <property type="term" value="F:deoxyhypusine synthase activity"/>
    <property type="evidence" value="ECO:0007669"/>
    <property type="project" value="TreeGrafter"/>
</dbReference>
<dbReference type="STRING" id="1392998.ANME2D_00344"/>
<name>A0A284VTM7_9EURY</name>
<dbReference type="PANTHER" id="PTHR11703">
    <property type="entry name" value="DEOXYHYPUSINE SYNTHASE"/>
    <property type="match status" value="1"/>
</dbReference>
<comment type="similarity">
    <text evidence="1">Belongs to the deoxyhypusine synthase family.</text>
</comment>
<dbReference type="Pfam" id="PF01916">
    <property type="entry name" value="DS"/>
    <property type="match status" value="1"/>
</dbReference>
<dbReference type="Gene3D" id="3.40.910.10">
    <property type="entry name" value="Deoxyhypusine synthase"/>
    <property type="match status" value="1"/>
</dbReference>
<dbReference type="EMBL" id="FZMP01000230">
    <property type="protein sequence ID" value="SNQ62656.1"/>
    <property type="molecule type" value="Genomic_DNA"/>
</dbReference>
<evidence type="ECO:0000256" key="2">
    <source>
        <dbReference type="ARBA" id="ARBA00022679"/>
    </source>
</evidence>
<keyword evidence="2" id="KW-0808">Transferase</keyword>
<reference evidence="4" key="1">
    <citation type="submission" date="2017-06" db="EMBL/GenBank/DDBJ databases">
        <authorList>
            <person name="Cremers G."/>
        </authorList>
    </citation>
    <scope>NUCLEOTIDE SEQUENCE [LARGE SCALE GENOMIC DNA]</scope>
</reference>
<keyword evidence="4" id="KW-1185">Reference proteome</keyword>
<dbReference type="AlphaFoldDB" id="A0A284VTM7"/>
<accession>A0A284VTM7</accession>